<dbReference type="Proteomes" id="UP001208041">
    <property type="component" value="Unassembled WGS sequence"/>
</dbReference>
<accession>A0AAE3J102</accession>
<evidence type="ECO:0000313" key="3">
    <source>
        <dbReference type="Proteomes" id="UP001208041"/>
    </source>
</evidence>
<feature type="region of interest" description="Disordered" evidence="1">
    <location>
        <begin position="1"/>
        <end position="27"/>
    </location>
</feature>
<dbReference type="RefSeq" id="WP_263954618.1">
    <property type="nucleotide sequence ID" value="NZ_JAOYFC010000003.1"/>
</dbReference>
<keyword evidence="3" id="KW-1185">Reference proteome</keyword>
<dbReference type="AlphaFoldDB" id="A0AAE3J102"/>
<dbReference type="Pfam" id="PF05258">
    <property type="entry name" value="DciA"/>
    <property type="match status" value="1"/>
</dbReference>
<dbReference type="EMBL" id="JAOYFC010000003">
    <property type="protein sequence ID" value="MCV6825684.1"/>
    <property type="molecule type" value="Genomic_DNA"/>
</dbReference>
<organism evidence="2 3">
    <name type="scientific">Halocynthiibacter halioticoli</name>
    <dbReference type="NCBI Taxonomy" id="2986804"/>
    <lineage>
        <taxon>Bacteria</taxon>
        <taxon>Pseudomonadati</taxon>
        <taxon>Pseudomonadota</taxon>
        <taxon>Alphaproteobacteria</taxon>
        <taxon>Rhodobacterales</taxon>
        <taxon>Paracoccaceae</taxon>
        <taxon>Halocynthiibacter</taxon>
    </lineage>
</organism>
<protein>
    <submittedName>
        <fullName evidence="2">DUF721 domain-containing protein</fullName>
    </submittedName>
</protein>
<dbReference type="PANTHER" id="PTHR36456">
    <property type="entry name" value="UPF0232 PROTEIN SCO3875"/>
    <property type="match status" value="1"/>
</dbReference>
<proteinExistence type="predicted"/>
<reference evidence="2" key="1">
    <citation type="submission" date="2022-10" db="EMBL/GenBank/DDBJ databases">
        <authorList>
            <person name="Yue Y."/>
        </authorList>
    </citation>
    <scope>NUCLEOTIDE SEQUENCE</scope>
    <source>
        <strain evidence="2">Z654</strain>
    </source>
</reference>
<dbReference type="InterPro" id="IPR010593">
    <property type="entry name" value="DUF1159"/>
</dbReference>
<name>A0AAE3J102_9RHOB</name>
<dbReference type="PIRSF" id="PIRSF032064">
    <property type="entry name" value="UCP032064"/>
    <property type="match status" value="1"/>
</dbReference>
<dbReference type="PANTHER" id="PTHR36456:SF1">
    <property type="entry name" value="UPF0232 PROTEIN SCO3875"/>
    <property type="match status" value="1"/>
</dbReference>
<sequence>MKPRPQSEKNTAPARRKRGFERTSSLLQRQIRKSAESRGFAVSRLITHWVEVVGEDIAKIARPVDVKYGRGSFGATLTLLTTGAQAPMLEMQKEQIRTRVNQVYGHAAISRVRITQTSPHGFADGKVAFQHAPKKTRVAPKPEQFDQAAKASASIQNDDLRTALANLGAKILSRKNN</sequence>
<evidence type="ECO:0000313" key="2">
    <source>
        <dbReference type="EMBL" id="MCV6825684.1"/>
    </source>
</evidence>
<gene>
    <name evidence="2" type="ORF">OH136_14070</name>
</gene>
<comment type="caution">
    <text evidence="2">The sequence shown here is derived from an EMBL/GenBank/DDBJ whole genome shotgun (WGS) entry which is preliminary data.</text>
</comment>
<evidence type="ECO:0000256" key="1">
    <source>
        <dbReference type="SAM" id="MobiDB-lite"/>
    </source>
</evidence>
<dbReference type="InterPro" id="IPR007922">
    <property type="entry name" value="DciA-like"/>
</dbReference>